<comment type="caution">
    <text evidence="1">The sequence shown here is derived from an EMBL/GenBank/DDBJ whole genome shotgun (WGS) entry which is preliminary data.</text>
</comment>
<dbReference type="Proteomes" id="UP001501523">
    <property type="component" value="Unassembled WGS sequence"/>
</dbReference>
<proteinExistence type="predicted"/>
<reference evidence="1 2" key="1">
    <citation type="journal article" date="2019" name="Int. J. Syst. Evol. Microbiol.">
        <title>The Global Catalogue of Microorganisms (GCM) 10K type strain sequencing project: providing services to taxonomists for standard genome sequencing and annotation.</title>
        <authorList>
            <consortium name="The Broad Institute Genomics Platform"/>
            <consortium name="The Broad Institute Genome Sequencing Center for Infectious Disease"/>
            <person name="Wu L."/>
            <person name="Ma J."/>
        </authorList>
    </citation>
    <scope>NUCLEOTIDE SEQUENCE [LARGE SCALE GENOMIC DNA]</scope>
    <source>
        <strain evidence="1 2">JCM 15421</strain>
    </source>
</reference>
<name>A0ABN1IYI6_9GAMM</name>
<evidence type="ECO:0000313" key="2">
    <source>
        <dbReference type="Proteomes" id="UP001501523"/>
    </source>
</evidence>
<accession>A0ABN1IYI6</accession>
<organism evidence="1 2">
    <name type="scientific">Dokdonella soli</name>
    <dbReference type="NCBI Taxonomy" id="529810"/>
    <lineage>
        <taxon>Bacteria</taxon>
        <taxon>Pseudomonadati</taxon>
        <taxon>Pseudomonadota</taxon>
        <taxon>Gammaproteobacteria</taxon>
        <taxon>Lysobacterales</taxon>
        <taxon>Rhodanobacteraceae</taxon>
        <taxon>Dokdonella</taxon>
    </lineage>
</organism>
<dbReference type="EMBL" id="BAAAEU010000027">
    <property type="protein sequence ID" value="GAA0724002.1"/>
    <property type="molecule type" value="Genomic_DNA"/>
</dbReference>
<gene>
    <name evidence="1" type="ORF">GCM10009105_36420</name>
</gene>
<evidence type="ECO:0000313" key="1">
    <source>
        <dbReference type="EMBL" id="GAA0724002.1"/>
    </source>
</evidence>
<keyword evidence="2" id="KW-1185">Reference proteome</keyword>
<sequence length="68" mass="7082">MKVATAPLKTAPSPDAKLTGEAVMTVAPAQPGSAIRSKAAIRHRNAAADTFKFMALPPIGMDPPIKAW</sequence>
<protein>
    <submittedName>
        <fullName evidence="1">Uncharacterized protein</fullName>
    </submittedName>
</protein>